<dbReference type="AlphaFoldDB" id="A0A091DJ96"/>
<evidence type="ECO:0000259" key="15">
    <source>
        <dbReference type="PROSITE" id="PS51910"/>
    </source>
</evidence>
<dbReference type="GO" id="GO:0034709">
    <property type="term" value="C:methylosome"/>
    <property type="evidence" value="ECO:0007669"/>
    <property type="project" value="TreeGrafter"/>
</dbReference>
<dbReference type="FunFam" id="3.20.20.80:FF:000007">
    <property type="entry name" value="Acidic mammalian chitinase"/>
    <property type="match status" value="1"/>
</dbReference>
<dbReference type="SUPFAM" id="SSF51445">
    <property type="entry name" value="(Trans)glycosidases"/>
    <property type="match status" value="1"/>
</dbReference>
<dbReference type="SMART" id="SM00320">
    <property type="entry name" value="WD40"/>
    <property type="match status" value="5"/>
</dbReference>
<name>A0A091DJ96_FUKDA</name>
<dbReference type="PROSITE" id="PS51910">
    <property type="entry name" value="GH18_2"/>
    <property type="match status" value="1"/>
</dbReference>
<dbReference type="GO" id="GO:0007309">
    <property type="term" value="P:oocyte axis specification"/>
    <property type="evidence" value="ECO:0007669"/>
    <property type="project" value="TreeGrafter"/>
</dbReference>
<organism evidence="16 17">
    <name type="scientific">Fukomys damarensis</name>
    <name type="common">Damaraland mole rat</name>
    <name type="synonym">Cryptomys damarensis</name>
    <dbReference type="NCBI Taxonomy" id="885580"/>
    <lineage>
        <taxon>Eukaryota</taxon>
        <taxon>Metazoa</taxon>
        <taxon>Chordata</taxon>
        <taxon>Craniata</taxon>
        <taxon>Vertebrata</taxon>
        <taxon>Euteleostomi</taxon>
        <taxon>Mammalia</taxon>
        <taxon>Eutheria</taxon>
        <taxon>Euarchontoglires</taxon>
        <taxon>Glires</taxon>
        <taxon>Rodentia</taxon>
        <taxon>Hystricomorpha</taxon>
        <taxon>Bathyergidae</taxon>
        <taxon>Fukomys</taxon>
    </lineage>
</organism>
<dbReference type="InterPro" id="IPR001223">
    <property type="entry name" value="Glyco_hydro18_cat"/>
</dbReference>
<dbReference type="CDD" id="cd02872">
    <property type="entry name" value="GH18_chitolectin_chitotriosidase"/>
    <property type="match status" value="1"/>
</dbReference>
<protein>
    <recommendedName>
        <fullName evidence="10">Methylosome protein WDR77</fullName>
    </recommendedName>
    <alternativeName>
        <fullName evidence="12">Methylosome protein 50</fullName>
    </alternativeName>
    <alternativeName>
        <fullName evidence="11">WD repeat-containing protein 77</fullName>
    </alternativeName>
</protein>
<evidence type="ECO:0000256" key="4">
    <source>
        <dbReference type="ARBA" id="ARBA00022553"/>
    </source>
</evidence>
<dbReference type="SUPFAM" id="SSF54556">
    <property type="entry name" value="Chitinase insertion domain"/>
    <property type="match status" value="1"/>
</dbReference>
<dbReference type="FunFam" id="2.130.10.10:FF:000322">
    <property type="entry name" value="Methylosome protein 50"/>
    <property type="match status" value="1"/>
</dbReference>
<dbReference type="Pfam" id="PF00704">
    <property type="entry name" value="Glyco_hydro_18"/>
    <property type="match status" value="1"/>
</dbReference>
<keyword evidence="4" id="KW-0597">Phosphoprotein</keyword>
<dbReference type="InterPro" id="IPR017853">
    <property type="entry name" value="GH"/>
</dbReference>
<evidence type="ECO:0000256" key="14">
    <source>
        <dbReference type="PROSITE-ProRule" id="PRU00221"/>
    </source>
</evidence>
<dbReference type="eggNOG" id="KOG2806">
    <property type="taxonomic scope" value="Eukaryota"/>
</dbReference>
<dbReference type="InterPro" id="IPR001680">
    <property type="entry name" value="WD40_rpt"/>
</dbReference>
<keyword evidence="9" id="KW-0539">Nucleus</keyword>
<keyword evidence="17" id="KW-1185">Reference proteome</keyword>
<comment type="subcellular location">
    <subcellularLocation>
        <location evidence="2">Cytoplasm</location>
    </subcellularLocation>
    <subcellularLocation>
        <location evidence="1">Nucleus</location>
    </subcellularLocation>
</comment>
<dbReference type="InterPro" id="IPR036322">
    <property type="entry name" value="WD40_repeat_dom_sf"/>
</dbReference>
<dbReference type="GO" id="GO:0005634">
    <property type="term" value="C:nucleus"/>
    <property type="evidence" value="ECO:0007669"/>
    <property type="project" value="UniProtKB-SubCell"/>
</dbReference>
<proteinExistence type="predicted"/>
<dbReference type="Proteomes" id="UP000028990">
    <property type="component" value="Unassembled WGS sequence"/>
</dbReference>
<dbReference type="SUPFAM" id="SSF50978">
    <property type="entry name" value="WD40 repeat-like"/>
    <property type="match status" value="1"/>
</dbReference>
<sequence>MRKETPPPLVPPAAREWNLPPNAPACMERQLEAARYRSDGALLLAASSLSGRCWAGSLWLFKDPCAAPNEGFCSAGVQTEAGVADLTWVGDRGILVASDSGAVELWELDENETLIVSKFCKYEHDDIVSTVSVLSSGTQAVSGSKDFCIKIWDLAQQVVLNSYRAHAGQVTCVAASPHKDSMFLSCSEDNRILLWDTRCPKPASQMSCSASGYLPTSLAWHPQQSEVFVFGDENGAVSLVDTKNASCALSSAVHTQCVTRLVFSPHSVPFLASLSEDCSLAVLDSSLSEVSPLTLAGLKLSQTGCAHFFDCFCSTHSRGSHLTVGSGTAKQELKSIVSKQSGIHVQHNLAQHFTIYHLLGLALVLEHHDGAAYKLVCYFSNWAHSRPGPASVLPHDLDPFLCSHLIFAFASMSNNKIVAKGLQDEKILYPEFNRLKERNKELKTLLSIGGWNFGTMRFATMLSTFANREKFIDSAISLLRTHNFDGLDLFFLYPGLRGSPTRDRWTFLFLIEELLFAFQKEALLTNRPRLLLSAAVSGVPHIVQISYDVRLLGRLLDFINILSYDLHGSWEKFTGHNSPLFSLPEDPKSSAYAMNYWRRLGAPSEKLLMGLPTYGRTFHLLKASKNGLQAAATGPASPGKYTKQAGFLAYYEVCSFVWRARKHWIDHQSVPYAYKGKEWVGYDDAISFSYKAMFVKREHFGGAMVWTLDMDDVRGTFCGTGPFPLVNVLNEILVQAEVSSTPLPEFWSSSATNSSRSDSERLAVTEAMTTDTIKILPPGGEAMATETHEKYENITTIPISGIVTPGRETVSPRKHSVALGVKTKVPGTKTMTSVDHWSVTAAETTVAFVHLQTETSGKKTITTVGHQYVTPGGMTMTPVHLQTRIFGKKTMAPRRNSISPANGTVPFGKMSVTSAQKAVNLQGENFTQDG</sequence>
<dbReference type="InterPro" id="IPR019775">
    <property type="entry name" value="WD40_repeat_CS"/>
</dbReference>
<comment type="function">
    <text evidence="13">Non-catalytic component of the methylosome complex, composed of PRMT5, WDR77 and CLNS1A, which modifies specific arginines to dimethylarginines in several spliceosomal Sm proteins and histones. This modification targets Sm proteins to the survival of motor neurons (SMN) complex for assembly into small nuclear ribonucleoprotein core particles. Might play a role in transcription regulation. The methylosome complex also methylates the Piwi proteins (PIWIL1, PIWIL2 and PIWIL4), methylation of Piwi proteins being required for the interaction with Tudor domain-containing proteins and subsequent localization to the meiotic nuage.</text>
</comment>
<dbReference type="STRING" id="885580.ENSFDAP00000005146"/>
<dbReference type="InterPro" id="IPR052139">
    <property type="entry name" value="Methylosome_Comp_WDR77"/>
</dbReference>
<evidence type="ECO:0000256" key="10">
    <source>
        <dbReference type="ARBA" id="ARBA00040457"/>
    </source>
</evidence>
<feature type="repeat" description="WD" evidence="14">
    <location>
        <begin position="163"/>
        <end position="198"/>
    </location>
</feature>
<evidence type="ECO:0000256" key="12">
    <source>
        <dbReference type="ARBA" id="ARBA00041769"/>
    </source>
</evidence>
<evidence type="ECO:0000256" key="8">
    <source>
        <dbReference type="ARBA" id="ARBA00023157"/>
    </source>
</evidence>
<dbReference type="InterPro" id="IPR029070">
    <property type="entry name" value="Chitinase_insertion_sf"/>
</dbReference>
<evidence type="ECO:0000256" key="3">
    <source>
        <dbReference type="ARBA" id="ARBA00022490"/>
    </source>
</evidence>
<dbReference type="Gene3D" id="3.20.20.80">
    <property type="entry name" value="Glycosidases"/>
    <property type="match status" value="1"/>
</dbReference>
<dbReference type="PROSITE" id="PS50294">
    <property type="entry name" value="WD_REPEATS_REGION"/>
    <property type="match status" value="2"/>
</dbReference>
<dbReference type="Gene3D" id="3.10.50.10">
    <property type="match status" value="1"/>
</dbReference>
<dbReference type="Pfam" id="PF00400">
    <property type="entry name" value="WD40"/>
    <property type="match status" value="2"/>
</dbReference>
<keyword evidence="7" id="KW-0677">Repeat</keyword>
<keyword evidence="5 14" id="KW-0853">WD repeat</keyword>
<evidence type="ECO:0000256" key="2">
    <source>
        <dbReference type="ARBA" id="ARBA00004496"/>
    </source>
</evidence>
<dbReference type="GO" id="GO:0008061">
    <property type="term" value="F:chitin binding"/>
    <property type="evidence" value="ECO:0007669"/>
    <property type="project" value="InterPro"/>
</dbReference>
<reference evidence="16 17" key="1">
    <citation type="submission" date="2013-11" db="EMBL/GenBank/DDBJ databases">
        <title>The Damaraland mole rat (Fukomys damarensis) genome and evolution of African mole rats.</title>
        <authorList>
            <person name="Gladyshev V.N."/>
            <person name="Fang X."/>
        </authorList>
    </citation>
    <scope>NUCLEOTIDE SEQUENCE [LARGE SCALE GENOMIC DNA]</scope>
    <source>
        <tissue evidence="16">Liver</tissue>
    </source>
</reference>
<keyword evidence="6" id="KW-0732">Signal</keyword>
<gene>
    <name evidence="16" type="ORF">H920_15803</name>
</gene>
<evidence type="ECO:0000256" key="5">
    <source>
        <dbReference type="ARBA" id="ARBA00022574"/>
    </source>
</evidence>
<evidence type="ECO:0000256" key="7">
    <source>
        <dbReference type="ARBA" id="ARBA00022737"/>
    </source>
</evidence>
<evidence type="ECO:0000313" key="16">
    <source>
        <dbReference type="EMBL" id="KFO22856.1"/>
    </source>
</evidence>
<dbReference type="PROSITE" id="PS50082">
    <property type="entry name" value="WD_REPEATS_2"/>
    <property type="match status" value="2"/>
</dbReference>
<evidence type="ECO:0000256" key="13">
    <source>
        <dbReference type="ARBA" id="ARBA00046151"/>
    </source>
</evidence>
<dbReference type="InterPro" id="IPR011583">
    <property type="entry name" value="Chitinase_II/V-like_cat"/>
</dbReference>
<evidence type="ECO:0000256" key="11">
    <source>
        <dbReference type="ARBA" id="ARBA00041554"/>
    </source>
</evidence>
<dbReference type="PANTHER" id="PTHR46853">
    <property type="entry name" value="METHYLOSOME PROTEIN 50"/>
    <property type="match status" value="1"/>
</dbReference>
<feature type="domain" description="GH18" evidence="15">
    <location>
        <begin position="373"/>
        <end position="736"/>
    </location>
</feature>
<dbReference type="InterPro" id="IPR015943">
    <property type="entry name" value="WD40/YVTN_repeat-like_dom_sf"/>
</dbReference>
<accession>A0A091DJ96</accession>
<keyword evidence="8" id="KW-1015">Disulfide bond</keyword>
<dbReference type="PANTHER" id="PTHR46853:SF3">
    <property type="entry name" value="METHYLOSOME PROTEIN WDR77"/>
    <property type="match status" value="1"/>
</dbReference>
<evidence type="ECO:0000256" key="1">
    <source>
        <dbReference type="ARBA" id="ARBA00004123"/>
    </source>
</evidence>
<evidence type="ECO:0000256" key="9">
    <source>
        <dbReference type="ARBA" id="ARBA00023242"/>
    </source>
</evidence>
<dbReference type="PROSITE" id="PS00678">
    <property type="entry name" value="WD_REPEATS_1"/>
    <property type="match status" value="1"/>
</dbReference>
<dbReference type="Gene3D" id="2.130.10.10">
    <property type="entry name" value="YVTN repeat-like/Quinoprotein amine dehydrogenase"/>
    <property type="match status" value="1"/>
</dbReference>
<dbReference type="FunFam" id="3.10.50.10:FF:000001">
    <property type="entry name" value="Chitinase 3-like 1"/>
    <property type="match status" value="1"/>
</dbReference>
<dbReference type="GO" id="GO:0005975">
    <property type="term" value="P:carbohydrate metabolic process"/>
    <property type="evidence" value="ECO:0007669"/>
    <property type="project" value="InterPro"/>
</dbReference>
<feature type="repeat" description="WD" evidence="14">
    <location>
        <begin position="121"/>
        <end position="162"/>
    </location>
</feature>
<dbReference type="EMBL" id="KN123939">
    <property type="protein sequence ID" value="KFO22856.1"/>
    <property type="molecule type" value="Genomic_DNA"/>
</dbReference>
<evidence type="ECO:0000256" key="6">
    <source>
        <dbReference type="ARBA" id="ARBA00022729"/>
    </source>
</evidence>
<keyword evidence="3" id="KW-0963">Cytoplasm</keyword>
<dbReference type="SMART" id="SM00636">
    <property type="entry name" value="Glyco_18"/>
    <property type="match status" value="1"/>
</dbReference>
<evidence type="ECO:0000313" key="17">
    <source>
        <dbReference type="Proteomes" id="UP000028990"/>
    </source>
</evidence>